<dbReference type="EMBL" id="OIVN01006268">
    <property type="protein sequence ID" value="SPD29298.1"/>
    <property type="molecule type" value="Genomic_DNA"/>
</dbReference>
<sequence length="44" mass="4921">MTQVRAEARRFEPEPKRSSRCGRCCPGLFGTKGTGLCMKEFNLA</sequence>
<evidence type="ECO:0000313" key="1">
    <source>
        <dbReference type="EMBL" id="SPD29298.1"/>
    </source>
</evidence>
<organism evidence="1">
    <name type="scientific">Fagus sylvatica</name>
    <name type="common">Beechnut</name>
    <dbReference type="NCBI Taxonomy" id="28930"/>
    <lineage>
        <taxon>Eukaryota</taxon>
        <taxon>Viridiplantae</taxon>
        <taxon>Streptophyta</taxon>
        <taxon>Embryophyta</taxon>
        <taxon>Tracheophyta</taxon>
        <taxon>Spermatophyta</taxon>
        <taxon>Magnoliopsida</taxon>
        <taxon>eudicotyledons</taxon>
        <taxon>Gunneridae</taxon>
        <taxon>Pentapetalae</taxon>
        <taxon>rosids</taxon>
        <taxon>fabids</taxon>
        <taxon>Fagales</taxon>
        <taxon>Fagaceae</taxon>
        <taxon>Fagus</taxon>
    </lineage>
</organism>
<reference evidence="1" key="1">
    <citation type="submission" date="2018-02" db="EMBL/GenBank/DDBJ databases">
        <authorList>
            <person name="Cohen D.B."/>
            <person name="Kent A.D."/>
        </authorList>
    </citation>
    <scope>NUCLEOTIDE SEQUENCE</scope>
</reference>
<dbReference type="AlphaFoldDB" id="A0A2N9IXL9"/>
<proteinExistence type="predicted"/>
<protein>
    <submittedName>
        <fullName evidence="1">Uncharacterized protein</fullName>
    </submittedName>
</protein>
<gene>
    <name evidence="1" type="ORF">FSB_LOCUS57180</name>
</gene>
<accession>A0A2N9IXL9</accession>
<name>A0A2N9IXL9_FAGSY</name>